<accession>A0ABP3Y8S8</accession>
<sequence>MAACEQKATMPDTLPFQVAKAYGFENIDQVKSIAYTWNVQRDSVNVLSRNWKWNIKDSTVSYSGPDTTFTYSLTADSLPKQDGGFINDRYWAMMPFQLAWDKGYTFETSENATSPIKGIPSTKLTILYNSGEKGAPGMGYTPGDAYDLYVDENLMIVEWVFRRGNSAEGRPVTWETVESHGPLKFSTEHYNAEGKRTLWISDIKVE</sequence>
<comment type="caution">
    <text evidence="1">The sequence shown here is derived from an EMBL/GenBank/DDBJ whole genome shotgun (WGS) entry which is preliminary data.</text>
</comment>
<evidence type="ECO:0008006" key="3">
    <source>
        <dbReference type="Google" id="ProtNLM"/>
    </source>
</evidence>
<dbReference type="EMBL" id="BAAAFI010000002">
    <property type="protein sequence ID" value="GAA0877924.1"/>
    <property type="molecule type" value="Genomic_DNA"/>
</dbReference>
<evidence type="ECO:0000313" key="2">
    <source>
        <dbReference type="Proteomes" id="UP001500469"/>
    </source>
</evidence>
<keyword evidence="2" id="KW-1185">Reference proteome</keyword>
<reference evidence="2" key="1">
    <citation type="journal article" date="2019" name="Int. J. Syst. Evol. Microbiol.">
        <title>The Global Catalogue of Microorganisms (GCM) 10K type strain sequencing project: providing services to taxonomists for standard genome sequencing and annotation.</title>
        <authorList>
            <consortium name="The Broad Institute Genomics Platform"/>
            <consortium name="The Broad Institute Genome Sequencing Center for Infectious Disease"/>
            <person name="Wu L."/>
            <person name="Ma J."/>
        </authorList>
    </citation>
    <scope>NUCLEOTIDE SEQUENCE [LARGE SCALE GENOMIC DNA]</scope>
    <source>
        <strain evidence="2">JCM 16112</strain>
    </source>
</reference>
<gene>
    <name evidence="1" type="ORF">GCM10009119_08920</name>
</gene>
<organism evidence="1 2">
    <name type="scientific">Algoriphagus jejuensis</name>
    <dbReference type="NCBI Taxonomy" id="419934"/>
    <lineage>
        <taxon>Bacteria</taxon>
        <taxon>Pseudomonadati</taxon>
        <taxon>Bacteroidota</taxon>
        <taxon>Cytophagia</taxon>
        <taxon>Cytophagales</taxon>
        <taxon>Cyclobacteriaceae</taxon>
        <taxon>Algoriphagus</taxon>
    </lineage>
</organism>
<evidence type="ECO:0000313" key="1">
    <source>
        <dbReference type="EMBL" id="GAA0877924.1"/>
    </source>
</evidence>
<dbReference type="Proteomes" id="UP001500469">
    <property type="component" value="Unassembled WGS sequence"/>
</dbReference>
<protein>
    <recommendedName>
        <fullName evidence="3">PKD domain-containing protein</fullName>
    </recommendedName>
</protein>
<name>A0ABP3Y8S8_9BACT</name>
<proteinExistence type="predicted"/>